<dbReference type="SUPFAM" id="SSF110849">
    <property type="entry name" value="ParB/Sulfiredoxin"/>
    <property type="match status" value="1"/>
</dbReference>
<keyword evidence="11" id="KW-1185">Reference proteome</keyword>
<dbReference type="Proteomes" id="UP001204814">
    <property type="component" value="Unassembled WGS sequence"/>
</dbReference>
<dbReference type="Gene3D" id="1.10.10.2830">
    <property type="match status" value="1"/>
</dbReference>
<dbReference type="InterPro" id="IPR041468">
    <property type="entry name" value="HTH_ParB/Spo0J"/>
</dbReference>
<dbReference type="InterPro" id="IPR036086">
    <property type="entry name" value="ParB/Sulfiredoxin_sf"/>
</dbReference>
<dbReference type="InterPro" id="IPR050336">
    <property type="entry name" value="Chromosome_partition/occlusion"/>
</dbReference>
<evidence type="ECO:0000259" key="8">
    <source>
        <dbReference type="SMART" id="SM00470"/>
    </source>
</evidence>
<evidence type="ECO:0000256" key="6">
    <source>
        <dbReference type="ARBA" id="ARBA00023210"/>
    </source>
</evidence>
<dbReference type="RefSeq" id="WP_107029632.1">
    <property type="nucleotide sequence ID" value="NZ_DBGCSN010000170.1"/>
</dbReference>
<proteinExistence type="inferred from homology"/>
<dbReference type="EMBL" id="JANGBO010000004">
    <property type="protein sequence ID" value="MCQ5061461.1"/>
    <property type="molecule type" value="Genomic_DNA"/>
</dbReference>
<dbReference type="PANTHER" id="PTHR33375:SF8">
    <property type="entry name" value="NUCLEOID OCCLUSION PROTEIN"/>
    <property type="match status" value="1"/>
</dbReference>
<dbReference type="FunFam" id="1.10.10.2830:FF:000001">
    <property type="entry name" value="Chromosome partitioning protein ParB"/>
    <property type="match status" value="1"/>
</dbReference>
<keyword evidence="5" id="KW-0238">DNA-binding</keyword>
<comment type="caution">
    <text evidence="10">The sequence shown here is derived from an EMBL/GenBank/DDBJ whole genome shotgun (WGS) entry which is preliminary data.</text>
</comment>
<feature type="domain" description="ParB-like N-terminal" evidence="8">
    <location>
        <begin position="7"/>
        <end position="96"/>
    </location>
</feature>
<dbReference type="NCBIfam" id="TIGR00180">
    <property type="entry name" value="parB_part"/>
    <property type="match status" value="1"/>
</dbReference>
<dbReference type="GO" id="GO:0003677">
    <property type="term" value="F:DNA binding"/>
    <property type="evidence" value="ECO:0007669"/>
    <property type="project" value="UniProtKB-KW"/>
</dbReference>
<dbReference type="SMART" id="SM00470">
    <property type="entry name" value="ParB"/>
    <property type="match status" value="1"/>
</dbReference>
<dbReference type="Gene3D" id="3.90.1530.30">
    <property type="match status" value="1"/>
</dbReference>
<gene>
    <name evidence="10" type="primary">noc</name>
    <name evidence="10" type="ORF">C7U54_05885</name>
    <name evidence="9" type="ORF">NE542_06395</name>
</gene>
<dbReference type="GO" id="GO:0005694">
    <property type="term" value="C:chromosome"/>
    <property type="evidence" value="ECO:0007669"/>
    <property type="project" value="TreeGrafter"/>
</dbReference>
<dbReference type="GO" id="GO:0007059">
    <property type="term" value="P:chromosome segregation"/>
    <property type="evidence" value="ECO:0007669"/>
    <property type="project" value="TreeGrafter"/>
</dbReference>
<dbReference type="GO" id="GO:0000917">
    <property type="term" value="P:division septum assembly"/>
    <property type="evidence" value="ECO:0007669"/>
    <property type="project" value="UniProtKB-KW"/>
</dbReference>
<evidence type="ECO:0000256" key="7">
    <source>
        <dbReference type="ARBA" id="ARBA00023306"/>
    </source>
</evidence>
<dbReference type="InterPro" id="IPR003115">
    <property type="entry name" value="ParB_N"/>
</dbReference>
<evidence type="ECO:0000256" key="3">
    <source>
        <dbReference type="ARBA" id="ARBA00022490"/>
    </source>
</evidence>
<evidence type="ECO:0000256" key="5">
    <source>
        <dbReference type="ARBA" id="ARBA00023125"/>
    </source>
</evidence>
<comment type="similarity">
    <text evidence="2">Belongs to the ParB family.</text>
</comment>
<dbReference type="EMBL" id="PYLQ01000006">
    <property type="protein sequence ID" value="PST41870.1"/>
    <property type="molecule type" value="Genomic_DNA"/>
</dbReference>
<organism evidence="10 11">
    <name type="scientific">Faecalibacillus intestinalis</name>
    <dbReference type="NCBI Taxonomy" id="1982626"/>
    <lineage>
        <taxon>Bacteria</taxon>
        <taxon>Bacillati</taxon>
        <taxon>Bacillota</taxon>
        <taxon>Erysipelotrichia</taxon>
        <taxon>Erysipelotrichales</taxon>
        <taxon>Coprobacillaceae</taxon>
        <taxon>Faecalibacillus</taxon>
    </lineage>
</organism>
<dbReference type="AlphaFoldDB" id="A0A2T3G2U6"/>
<evidence type="ECO:0000256" key="2">
    <source>
        <dbReference type="ARBA" id="ARBA00006295"/>
    </source>
</evidence>
<reference evidence="10 11" key="1">
    <citation type="journal article" date="2019" name="Int. J. Syst. Evol. Microbiol.">
        <title>Faecalibacillus intestinalis gen. nov., sp. nov. and Faecalibacillus faecis sp. nov., isolated from human faeces.</title>
        <authorList>
            <person name="Seo B."/>
            <person name="Jeon K."/>
            <person name="Baek I."/>
            <person name="Lee Y.M."/>
            <person name="Baek K."/>
            <person name="Ko G."/>
        </authorList>
    </citation>
    <scope>NUCLEOTIDE SEQUENCE [LARGE SCALE GENOMIC DNA]</scope>
    <source>
        <strain evidence="10 11">SNUG30099</strain>
    </source>
</reference>
<dbReference type="NCBIfam" id="TIGR04285">
    <property type="entry name" value="nucleoid_noc"/>
    <property type="match status" value="1"/>
</dbReference>
<protein>
    <submittedName>
        <fullName evidence="10">Nucleoid occlusion protein</fullName>
    </submittedName>
</protein>
<dbReference type="GO" id="GO:0045881">
    <property type="term" value="P:positive regulation of sporulation resulting in formation of a cellular spore"/>
    <property type="evidence" value="ECO:0007669"/>
    <property type="project" value="TreeGrafter"/>
</dbReference>
<dbReference type="Pfam" id="PF02195">
    <property type="entry name" value="ParB_N"/>
    <property type="match status" value="1"/>
</dbReference>
<dbReference type="InterPro" id="IPR004437">
    <property type="entry name" value="ParB/RepB/Spo0J"/>
</dbReference>
<dbReference type="Pfam" id="PF17762">
    <property type="entry name" value="HTH_ParB"/>
    <property type="match status" value="1"/>
</dbReference>
<keyword evidence="4" id="KW-0132">Cell division</keyword>
<sequence length="257" mass="29535">MFNNKLKNIDINKIQANENQPRTVFNEEKIEELAASIKENGLIQPIVVRKVNGIYQIIAGERRYRACCSLNMKQVPCIIEDYDDKQTQTLAIIENIQREDLSPLEEAKAYQALIKEYGYSQTELADIVGKKQSTIANKLRLLKLSDDVKFSLNQKQITERHARAMLSLNEEKQQEVLREVLKKKLTVADTERLIKKEPKPKKKKASADVKKTISRNVKIALNTLQQAIGMIEKTGTSLQQETEDLEDEYVITIRIHK</sequence>
<dbReference type="GO" id="GO:0009295">
    <property type="term" value="C:nucleoid"/>
    <property type="evidence" value="ECO:0007669"/>
    <property type="project" value="UniProtKB-SubCell"/>
</dbReference>
<dbReference type="Proteomes" id="UP000240974">
    <property type="component" value="Unassembled WGS sequence"/>
</dbReference>
<evidence type="ECO:0000313" key="10">
    <source>
        <dbReference type="EMBL" id="PST41870.1"/>
    </source>
</evidence>
<dbReference type="FunFam" id="3.90.1530.30:FF:000001">
    <property type="entry name" value="Chromosome partitioning protein ParB"/>
    <property type="match status" value="1"/>
</dbReference>
<dbReference type="PANTHER" id="PTHR33375">
    <property type="entry name" value="CHROMOSOME-PARTITIONING PROTEIN PARB-RELATED"/>
    <property type="match status" value="1"/>
</dbReference>
<name>A0A2T3G2U6_9FIRM</name>
<dbReference type="CDD" id="cd16393">
    <property type="entry name" value="SPO0J_N"/>
    <property type="match status" value="1"/>
</dbReference>
<evidence type="ECO:0000256" key="1">
    <source>
        <dbReference type="ARBA" id="ARBA00004453"/>
    </source>
</evidence>
<keyword evidence="6" id="KW-0717">Septation</keyword>
<comment type="subcellular location">
    <subcellularLocation>
        <location evidence="1">Cytoplasm</location>
        <location evidence="1">Nucleoid</location>
    </subcellularLocation>
</comment>
<accession>A0A2T3G2U6</accession>
<dbReference type="InterPro" id="IPR023705">
    <property type="entry name" value="Nucleoid_occlusion_protein"/>
</dbReference>
<keyword evidence="3" id="KW-0963">Cytoplasm</keyword>
<reference evidence="9" key="2">
    <citation type="submission" date="2022-06" db="EMBL/GenBank/DDBJ databases">
        <title>Isolation of gut microbiota from human fecal samples.</title>
        <authorList>
            <person name="Pamer E.G."/>
            <person name="Barat B."/>
            <person name="Waligurski E."/>
            <person name="Medina S."/>
            <person name="Paddock L."/>
            <person name="Mostad J."/>
        </authorList>
    </citation>
    <scope>NUCLEOTIDE SEQUENCE</scope>
    <source>
        <strain evidence="9">DFI.6.24</strain>
    </source>
</reference>
<evidence type="ECO:0000313" key="9">
    <source>
        <dbReference type="EMBL" id="MCQ5061461.1"/>
    </source>
</evidence>
<keyword evidence="7" id="KW-0131">Cell cycle</keyword>
<evidence type="ECO:0000313" key="11">
    <source>
        <dbReference type="Proteomes" id="UP000240974"/>
    </source>
</evidence>
<evidence type="ECO:0000256" key="4">
    <source>
        <dbReference type="ARBA" id="ARBA00022618"/>
    </source>
</evidence>